<evidence type="ECO:0000313" key="3">
    <source>
        <dbReference type="WBParaSite" id="HDID_0000662701-mRNA-1"/>
    </source>
</evidence>
<evidence type="ECO:0000313" key="2">
    <source>
        <dbReference type="Proteomes" id="UP000274504"/>
    </source>
</evidence>
<gene>
    <name evidence="1" type="ORF">HDID_LOCUS6625</name>
</gene>
<organism evidence="3">
    <name type="scientific">Hymenolepis diminuta</name>
    <name type="common">Rat tapeworm</name>
    <dbReference type="NCBI Taxonomy" id="6216"/>
    <lineage>
        <taxon>Eukaryota</taxon>
        <taxon>Metazoa</taxon>
        <taxon>Spiralia</taxon>
        <taxon>Lophotrochozoa</taxon>
        <taxon>Platyhelminthes</taxon>
        <taxon>Cestoda</taxon>
        <taxon>Eucestoda</taxon>
        <taxon>Cyclophyllidea</taxon>
        <taxon>Hymenolepididae</taxon>
        <taxon>Hymenolepis</taxon>
    </lineage>
</organism>
<dbReference type="EMBL" id="UYSG01006407">
    <property type="protein sequence ID" value="VDL58943.1"/>
    <property type="molecule type" value="Genomic_DNA"/>
</dbReference>
<evidence type="ECO:0000313" key="1">
    <source>
        <dbReference type="EMBL" id="VDL58943.1"/>
    </source>
</evidence>
<dbReference type="Proteomes" id="UP000274504">
    <property type="component" value="Unassembled WGS sequence"/>
</dbReference>
<protein>
    <submittedName>
        <fullName evidence="1 3">Uncharacterized protein</fullName>
    </submittedName>
</protein>
<reference evidence="3" key="1">
    <citation type="submission" date="2017-02" db="UniProtKB">
        <authorList>
            <consortium name="WormBaseParasite"/>
        </authorList>
    </citation>
    <scope>IDENTIFICATION</scope>
</reference>
<reference evidence="1 2" key="2">
    <citation type="submission" date="2018-11" db="EMBL/GenBank/DDBJ databases">
        <authorList>
            <consortium name="Pathogen Informatics"/>
        </authorList>
    </citation>
    <scope>NUCLEOTIDE SEQUENCE [LARGE SCALE GENOMIC DNA]</scope>
</reference>
<accession>A0A0R3SNW2</accession>
<sequence length="81" mass="9533">MDIKPPSNRELYSVPAQTFFNDKQFPDTTLYMQLNFQPNLTLNEFYFLAIRDPDGVLRFSLSMYKVIKSLQFGSSIGFYFE</sequence>
<dbReference type="WBParaSite" id="HDID_0000662701-mRNA-1">
    <property type="protein sequence ID" value="HDID_0000662701-mRNA-1"/>
    <property type="gene ID" value="HDID_0000662701"/>
</dbReference>
<dbReference type="AlphaFoldDB" id="A0A0R3SNW2"/>
<proteinExistence type="predicted"/>
<dbReference type="OrthoDB" id="5983381at2759"/>
<name>A0A0R3SNW2_HYMDI</name>